<keyword evidence="1" id="KW-0732">Signal</keyword>
<evidence type="ECO:0000313" key="2">
    <source>
        <dbReference type="EMBL" id="MQY30986.1"/>
    </source>
</evidence>
<dbReference type="Proteomes" id="UP000431401">
    <property type="component" value="Unassembled WGS sequence"/>
</dbReference>
<evidence type="ECO:0000313" key="3">
    <source>
        <dbReference type="Proteomes" id="UP000431401"/>
    </source>
</evidence>
<dbReference type="RefSeq" id="WP_153348263.1">
    <property type="nucleotide sequence ID" value="NZ_WEGI01000016.1"/>
</dbReference>
<dbReference type="PROSITE" id="PS51257">
    <property type="entry name" value="PROKAR_LIPOPROTEIN"/>
    <property type="match status" value="1"/>
</dbReference>
<organism evidence="2 3">
    <name type="scientific">Nocardia aurantia</name>
    <dbReference type="NCBI Taxonomy" id="2585199"/>
    <lineage>
        <taxon>Bacteria</taxon>
        <taxon>Bacillati</taxon>
        <taxon>Actinomycetota</taxon>
        <taxon>Actinomycetes</taxon>
        <taxon>Mycobacteriales</taxon>
        <taxon>Nocardiaceae</taxon>
        <taxon>Nocardia</taxon>
    </lineage>
</organism>
<dbReference type="EMBL" id="WEGI01000016">
    <property type="protein sequence ID" value="MQY30986.1"/>
    <property type="molecule type" value="Genomic_DNA"/>
</dbReference>
<evidence type="ECO:0008006" key="4">
    <source>
        <dbReference type="Google" id="ProtNLM"/>
    </source>
</evidence>
<keyword evidence="3" id="KW-1185">Reference proteome</keyword>
<feature type="chain" id="PRO_5029804914" description="Ricin B lectin domain-containing protein" evidence="1">
    <location>
        <begin position="31"/>
        <end position="118"/>
    </location>
</feature>
<feature type="signal peptide" evidence="1">
    <location>
        <begin position="1"/>
        <end position="30"/>
    </location>
</feature>
<evidence type="ECO:0000256" key="1">
    <source>
        <dbReference type="SAM" id="SignalP"/>
    </source>
</evidence>
<reference evidence="2 3" key="1">
    <citation type="submission" date="2019-10" db="EMBL/GenBank/DDBJ databases">
        <title>Nocardia macrotermitis sp. nov. and Nocardia aurantia sp. nov., isolated from the gut of fungus growing-termite Macrotermes natalensis.</title>
        <authorList>
            <person name="Benndorf R."/>
            <person name="Schwitalla J."/>
            <person name="Martin K."/>
            <person name="De Beer W."/>
            <person name="Kaster A.-K."/>
            <person name="Vollmers J."/>
            <person name="Poulsen M."/>
            <person name="Beemelmanns C."/>
        </authorList>
    </citation>
    <scope>NUCLEOTIDE SEQUENCE [LARGE SCALE GENOMIC DNA]</scope>
    <source>
        <strain evidence="2 3">RB56</strain>
    </source>
</reference>
<protein>
    <recommendedName>
        <fullName evidence="4">Ricin B lectin domain-containing protein</fullName>
    </recommendedName>
</protein>
<comment type="caution">
    <text evidence="2">The sequence shown here is derived from an EMBL/GenBank/DDBJ whole genome shotgun (WGS) entry which is preliminary data.</text>
</comment>
<dbReference type="AlphaFoldDB" id="A0A7K0DYV1"/>
<proteinExistence type="predicted"/>
<sequence length="118" mass="12358">MARLNIGLGAVAAAAAACLITGGIVQTAHADPVMGDPCNPATDRPFTNPQGVWMNCSEFPNVGTVWAETHTMNLPTVSRGARCVVGEDLTLALDSTQNQVMTCVDEDGDGRSTWQPAE</sequence>
<dbReference type="OrthoDB" id="9836116at2"/>
<accession>A0A7K0DYV1</accession>
<gene>
    <name evidence="2" type="ORF">NRB56_65920</name>
</gene>
<name>A0A7K0DYV1_9NOCA</name>